<reference evidence="8" key="3">
    <citation type="journal article" date="2019" name="Int. J. Syst. Evol. Microbiol.">
        <title>The Global Catalogue of Microorganisms (GCM) 10K type strain sequencing project: providing services to taxonomists for standard genome sequencing and annotation.</title>
        <authorList>
            <consortium name="The Broad Institute Genomics Platform"/>
            <consortium name="The Broad Institute Genome Sequencing Center for Infectious Disease"/>
            <person name="Wu L."/>
            <person name="Ma J."/>
        </authorList>
    </citation>
    <scope>NUCLEOTIDE SEQUENCE [LARGE SCALE GENOMIC DNA]</scope>
    <source>
        <strain evidence="8">NBRC 105001</strain>
    </source>
</reference>
<evidence type="ECO:0000259" key="4">
    <source>
        <dbReference type="PROSITE" id="PS01124"/>
    </source>
</evidence>
<keyword evidence="3" id="KW-0804">Transcription</keyword>
<organism evidence="6 7">
    <name type="scientific">Aliivibrio sifiae</name>
    <dbReference type="NCBI Taxonomy" id="566293"/>
    <lineage>
        <taxon>Bacteria</taxon>
        <taxon>Pseudomonadati</taxon>
        <taxon>Pseudomonadota</taxon>
        <taxon>Gammaproteobacteria</taxon>
        <taxon>Vibrionales</taxon>
        <taxon>Vibrionaceae</taxon>
        <taxon>Aliivibrio</taxon>
    </lineage>
</organism>
<dbReference type="Gene3D" id="1.10.10.60">
    <property type="entry name" value="Homeodomain-like"/>
    <property type="match status" value="1"/>
</dbReference>
<dbReference type="AlphaFoldDB" id="A0A2S7X5Y4"/>
<dbReference type="PANTHER" id="PTHR47894">
    <property type="entry name" value="HTH-TYPE TRANSCRIPTIONAL REGULATOR GADX"/>
    <property type="match status" value="1"/>
</dbReference>
<dbReference type="EMBL" id="BSOU01000002">
    <property type="protein sequence ID" value="GLR74104.1"/>
    <property type="molecule type" value="Genomic_DNA"/>
</dbReference>
<dbReference type="RefSeq" id="WP_105063590.1">
    <property type="nucleotide sequence ID" value="NZ_BSOU01000002.1"/>
</dbReference>
<evidence type="ECO:0000313" key="5">
    <source>
        <dbReference type="EMBL" id="GLR74104.1"/>
    </source>
</evidence>
<dbReference type="InterPro" id="IPR020449">
    <property type="entry name" value="Tscrpt_reg_AraC-type_HTH"/>
</dbReference>
<keyword evidence="1" id="KW-0805">Transcription regulation</keyword>
<dbReference type="SMART" id="SM00342">
    <property type="entry name" value="HTH_ARAC"/>
    <property type="match status" value="1"/>
</dbReference>
<evidence type="ECO:0000256" key="1">
    <source>
        <dbReference type="ARBA" id="ARBA00023015"/>
    </source>
</evidence>
<dbReference type="PANTHER" id="PTHR47894:SF4">
    <property type="entry name" value="HTH-TYPE TRANSCRIPTIONAL REGULATOR GADX"/>
    <property type="match status" value="1"/>
</dbReference>
<dbReference type="PROSITE" id="PS01124">
    <property type="entry name" value="HTH_ARAC_FAMILY_2"/>
    <property type="match status" value="1"/>
</dbReference>
<evidence type="ECO:0000313" key="8">
    <source>
        <dbReference type="Proteomes" id="UP001156660"/>
    </source>
</evidence>
<dbReference type="InterPro" id="IPR009057">
    <property type="entry name" value="Homeodomain-like_sf"/>
</dbReference>
<accession>A0A2S7X5Y4</accession>
<protein>
    <recommendedName>
        <fullName evidence="4">HTH araC/xylS-type domain-containing protein</fullName>
    </recommendedName>
</protein>
<evidence type="ECO:0000313" key="6">
    <source>
        <dbReference type="EMBL" id="PQJ86784.1"/>
    </source>
</evidence>
<evidence type="ECO:0000256" key="3">
    <source>
        <dbReference type="ARBA" id="ARBA00023163"/>
    </source>
</evidence>
<keyword evidence="8" id="KW-1185">Reference proteome</keyword>
<evidence type="ECO:0000256" key="2">
    <source>
        <dbReference type="ARBA" id="ARBA00023125"/>
    </source>
</evidence>
<feature type="domain" description="HTH araC/xylS-type" evidence="4">
    <location>
        <begin position="229"/>
        <end position="327"/>
    </location>
</feature>
<sequence>MRHTISLVKSNHLHPFMAVFSTIGVSIERSLEYVGLNPDKVIEGEVFIPEYAAWHLLDYVSHSQGIDNLGSYISEQYAFDRYGAFGEHLLSAPSLYTALQRLIHDLRDHANYQNYWLQERGEYVELCRIGTPGIDVGKHQIEQHIMVLFIELVRSYLGETWSPEYLNIQSSSERGVKLSSTLRALNITYGQVYGVLPIHKSQLLKHTMFEKPVTPISLLQSSPSLAIDQQLWDLISQNTFHGHANLQSVTRAIGVNERHLQRELANLNTSFRDISNLAIRHKAMTLLNEITRPIQSIAQELGYSNPKNFSRAFKVLTGLSPSEYRIYNRDSL</sequence>
<dbReference type="SUPFAM" id="SSF46689">
    <property type="entry name" value="Homeodomain-like"/>
    <property type="match status" value="1"/>
</dbReference>
<dbReference type="GO" id="GO:0000976">
    <property type="term" value="F:transcription cis-regulatory region binding"/>
    <property type="evidence" value="ECO:0007669"/>
    <property type="project" value="TreeGrafter"/>
</dbReference>
<gene>
    <name evidence="6" type="ORF">BTO23_11635</name>
    <name evidence="5" type="ORF">GCM10007855_09780</name>
</gene>
<dbReference type="InterPro" id="IPR032687">
    <property type="entry name" value="AraC-type_N"/>
</dbReference>
<reference evidence="5" key="4">
    <citation type="submission" date="2023-01" db="EMBL/GenBank/DDBJ databases">
        <title>Draft genome sequence of Aliivibrio sifiae strain NBRC 105001.</title>
        <authorList>
            <person name="Sun Q."/>
            <person name="Mori K."/>
        </authorList>
    </citation>
    <scope>NUCLEOTIDE SEQUENCE</scope>
    <source>
        <strain evidence="5">NBRC 105001</strain>
    </source>
</reference>
<dbReference type="Pfam" id="PF12625">
    <property type="entry name" value="Arabinose_bd"/>
    <property type="match status" value="1"/>
</dbReference>
<dbReference type="Proteomes" id="UP000239273">
    <property type="component" value="Unassembled WGS sequence"/>
</dbReference>
<reference evidence="6 7" key="2">
    <citation type="submission" date="2016-12" db="EMBL/GenBank/DDBJ databases">
        <title>Diversity of luminous bacteria.</title>
        <authorList>
            <person name="Yoshizawa S."/>
            <person name="Kogure K."/>
        </authorList>
    </citation>
    <scope>NUCLEOTIDE SEQUENCE [LARGE SCALE GENOMIC DNA]</scope>
    <source>
        <strain evidence="6 7">NBRC 105001</strain>
    </source>
</reference>
<dbReference type="Pfam" id="PF12833">
    <property type="entry name" value="HTH_18"/>
    <property type="match status" value="1"/>
</dbReference>
<comment type="caution">
    <text evidence="6">The sequence shown here is derived from an EMBL/GenBank/DDBJ whole genome shotgun (WGS) entry which is preliminary data.</text>
</comment>
<dbReference type="PRINTS" id="PR00032">
    <property type="entry name" value="HTHARAC"/>
</dbReference>
<dbReference type="GO" id="GO:0005829">
    <property type="term" value="C:cytosol"/>
    <property type="evidence" value="ECO:0007669"/>
    <property type="project" value="TreeGrafter"/>
</dbReference>
<proteinExistence type="predicted"/>
<keyword evidence="2" id="KW-0238">DNA-binding</keyword>
<dbReference type="GO" id="GO:0003700">
    <property type="term" value="F:DNA-binding transcription factor activity"/>
    <property type="evidence" value="ECO:0007669"/>
    <property type="project" value="InterPro"/>
</dbReference>
<dbReference type="Proteomes" id="UP001156660">
    <property type="component" value="Unassembled WGS sequence"/>
</dbReference>
<name>A0A2S7X5Y4_9GAMM</name>
<evidence type="ECO:0000313" key="7">
    <source>
        <dbReference type="Proteomes" id="UP000239273"/>
    </source>
</evidence>
<dbReference type="EMBL" id="MSCP01000002">
    <property type="protein sequence ID" value="PQJ86784.1"/>
    <property type="molecule type" value="Genomic_DNA"/>
</dbReference>
<dbReference type="InterPro" id="IPR018060">
    <property type="entry name" value="HTH_AraC"/>
</dbReference>
<dbReference type="OrthoDB" id="6396588at2"/>
<reference evidence="5" key="1">
    <citation type="journal article" date="2014" name="Int. J. Syst. Evol. Microbiol.">
        <title>Complete genome of a new Firmicutes species belonging to the dominant human colonic microbiota ('Ruminococcus bicirculans') reveals two chromosomes and a selective capacity to utilize plant glucans.</title>
        <authorList>
            <consortium name="NISC Comparative Sequencing Program"/>
            <person name="Wegmann U."/>
            <person name="Louis P."/>
            <person name="Goesmann A."/>
            <person name="Henrissat B."/>
            <person name="Duncan S.H."/>
            <person name="Flint H.J."/>
        </authorList>
    </citation>
    <scope>NUCLEOTIDE SEQUENCE</scope>
    <source>
        <strain evidence="5">NBRC 105001</strain>
    </source>
</reference>